<sequence>MDESREKVDDAYWLLEKESSLLITATLSSLSQLKLERSLQSKAVREMSQAINIILRAYRKGSIDFESAQSTLSNLKYGFVDGVRAIKTADRNRVIRKQQRITTNLNSDSSYRRSMRVNNQAFNVRFKARCATPECLMRGANFDLQDDAFQDYVEAATNGKKDDVMGIVNTALIANPYARPLIWLANADTAYTIMHERNYTPLAAYSLGKGVAYRLKIIGVPAPIRDRLENTISHTTGKFLDENLSKN</sequence>
<keyword evidence="2" id="KW-1185">Reference proteome</keyword>
<reference evidence="1" key="1">
    <citation type="submission" date="2022-02" db="EMBL/GenBank/DDBJ databases">
        <title>Vibrio sp. nov, a new bacterium isolated from seawater.</title>
        <authorList>
            <person name="Yuan Y."/>
        </authorList>
    </citation>
    <scope>NUCLEOTIDE SEQUENCE</scope>
    <source>
        <strain evidence="1">ZSDZ65</strain>
    </source>
</reference>
<dbReference type="EMBL" id="JAKRRY010000078">
    <property type="protein sequence ID" value="MCW8349237.1"/>
    <property type="molecule type" value="Genomic_DNA"/>
</dbReference>
<name>A0A9X3HZW0_9VIBR</name>
<comment type="caution">
    <text evidence="1">The sequence shown here is derived from an EMBL/GenBank/DDBJ whole genome shotgun (WGS) entry which is preliminary data.</text>
</comment>
<evidence type="ECO:0000313" key="1">
    <source>
        <dbReference type="EMBL" id="MCW8349237.1"/>
    </source>
</evidence>
<dbReference type="RefSeq" id="WP_265677969.1">
    <property type="nucleotide sequence ID" value="NZ_JAKRRY010000078.1"/>
</dbReference>
<proteinExistence type="predicted"/>
<accession>A0A9X3HZW0</accession>
<dbReference type="AlphaFoldDB" id="A0A9X3HZW0"/>
<evidence type="ECO:0000313" key="2">
    <source>
        <dbReference type="Proteomes" id="UP001155587"/>
    </source>
</evidence>
<dbReference type="Proteomes" id="UP001155587">
    <property type="component" value="Unassembled WGS sequence"/>
</dbReference>
<protein>
    <submittedName>
        <fullName evidence="1">Uncharacterized protein</fullName>
    </submittedName>
</protein>
<gene>
    <name evidence="1" type="ORF">MD535_24960</name>
</gene>
<organism evidence="1 2">
    <name type="scientific">Vibrio qingdaonensis</name>
    <dbReference type="NCBI Taxonomy" id="2829491"/>
    <lineage>
        <taxon>Bacteria</taxon>
        <taxon>Pseudomonadati</taxon>
        <taxon>Pseudomonadota</taxon>
        <taxon>Gammaproteobacteria</taxon>
        <taxon>Vibrionales</taxon>
        <taxon>Vibrionaceae</taxon>
        <taxon>Vibrio</taxon>
    </lineage>
</organism>